<keyword evidence="1" id="KW-0808">Transferase</keyword>
<comment type="caution">
    <text evidence="1">The sequence shown here is derived from an EMBL/GenBank/DDBJ whole genome shotgun (WGS) entry which is preliminary data.</text>
</comment>
<feature type="non-terminal residue" evidence="1">
    <location>
        <position position="1"/>
    </location>
</feature>
<sequence>TIIISINHGFSSPPTPPTNNSTVSRVAYLVSGSKGELDELWWALRALCHPRNWYIVQFDLESPVEERLELSSNVANDPIFAKFGNVHVISKANMLTYGGPMMVANTLHVCTILLKMSKEWDWFINLSASDYPLVTQDGMLYTFSSLPRNLNFVEDTRKLEWKEYIDRSAWMMLSREFTEFCIWGWNKLLMTLIITIVNHNLHHITWDNLLKQHSHNLSADDGPKMIAAKVPFARKFKYDDAFLLDRIDAELLQRSNEGFVPGGWCSGSPPCSEVGDSSLLKPGQGAETLGKLMDKIVHSEVFTKHQCK</sequence>
<dbReference type="Proteomes" id="UP000827976">
    <property type="component" value="Chromosome 5"/>
</dbReference>
<name>A0ACB7W3P4_DIOAL</name>
<reference evidence="2" key="1">
    <citation type="journal article" date="2022" name="Nat. Commun.">
        <title>Chromosome evolution and the genetic basis of agronomically important traits in greater yam.</title>
        <authorList>
            <person name="Bredeson J.V."/>
            <person name="Lyons J.B."/>
            <person name="Oniyinde I.O."/>
            <person name="Okereke N.R."/>
            <person name="Kolade O."/>
            <person name="Nnabue I."/>
            <person name="Nwadili C.O."/>
            <person name="Hribova E."/>
            <person name="Parker M."/>
            <person name="Nwogha J."/>
            <person name="Shu S."/>
            <person name="Carlson J."/>
            <person name="Kariba R."/>
            <person name="Muthemba S."/>
            <person name="Knop K."/>
            <person name="Barton G.J."/>
            <person name="Sherwood A.V."/>
            <person name="Lopez-Montes A."/>
            <person name="Asiedu R."/>
            <person name="Jamnadass R."/>
            <person name="Muchugi A."/>
            <person name="Goodstein D."/>
            <person name="Egesi C.N."/>
            <person name="Featherston J."/>
            <person name="Asfaw A."/>
            <person name="Simpson G.G."/>
            <person name="Dolezel J."/>
            <person name="Hendre P.S."/>
            <person name="Van Deynze A."/>
            <person name="Kumar P.L."/>
            <person name="Obidiegwu J.E."/>
            <person name="Bhattacharjee R."/>
            <person name="Rokhsar D.S."/>
        </authorList>
    </citation>
    <scope>NUCLEOTIDE SEQUENCE [LARGE SCALE GENOMIC DNA]</scope>
    <source>
        <strain evidence="2">cv. TDa95/00328</strain>
    </source>
</reference>
<protein>
    <submittedName>
        <fullName evidence="1">Glycosyl transferase family 14 protein</fullName>
    </submittedName>
</protein>
<gene>
    <name evidence="1" type="ORF">IHE45_05G098000</name>
</gene>
<organism evidence="1 2">
    <name type="scientific">Dioscorea alata</name>
    <name type="common">Purple yam</name>
    <dbReference type="NCBI Taxonomy" id="55571"/>
    <lineage>
        <taxon>Eukaryota</taxon>
        <taxon>Viridiplantae</taxon>
        <taxon>Streptophyta</taxon>
        <taxon>Embryophyta</taxon>
        <taxon>Tracheophyta</taxon>
        <taxon>Spermatophyta</taxon>
        <taxon>Magnoliopsida</taxon>
        <taxon>Liliopsida</taxon>
        <taxon>Dioscoreales</taxon>
        <taxon>Dioscoreaceae</taxon>
        <taxon>Dioscorea</taxon>
    </lineage>
</organism>
<accession>A0ACB7W3P4</accession>
<keyword evidence="2" id="KW-1185">Reference proteome</keyword>
<dbReference type="EMBL" id="CM037015">
    <property type="protein sequence ID" value="KAH7682051.1"/>
    <property type="molecule type" value="Genomic_DNA"/>
</dbReference>
<proteinExistence type="predicted"/>
<evidence type="ECO:0000313" key="1">
    <source>
        <dbReference type="EMBL" id="KAH7682051.1"/>
    </source>
</evidence>
<evidence type="ECO:0000313" key="2">
    <source>
        <dbReference type="Proteomes" id="UP000827976"/>
    </source>
</evidence>